<dbReference type="GO" id="GO:0016567">
    <property type="term" value="P:protein ubiquitination"/>
    <property type="evidence" value="ECO:0007669"/>
    <property type="project" value="InterPro"/>
</dbReference>
<proteinExistence type="predicted"/>
<evidence type="ECO:0000256" key="7">
    <source>
        <dbReference type="SAM" id="MobiDB-lite"/>
    </source>
</evidence>
<dbReference type="Proteomes" id="UP001066276">
    <property type="component" value="Chromosome 3_1"/>
</dbReference>
<dbReference type="AlphaFoldDB" id="A0AAV7U6E5"/>
<reference evidence="8" key="1">
    <citation type="journal article" date="2022" name="bioRxiv">
        <title>Sequencing and chromosome-scale assembly of the giantPleurodeles waltlgenome.</title>
        <authorList>
            <person name="Brown T."/>
            <person name="Elewa A."/>
            <person name="Iarovenko S."/>
            <person name="Subramanian E."/>
            <person name="Araus A.J."/>
            <person name="Petzold A."/>
            <person name="Susuki M."/>
            <person name="Suzuki K.-i.T."/>
            <person name="Hayashi T."/>
            <person name="Toyoda A."/>
            <person name="Oliveira C."/>
            <person name="Osipova E."/>
            <person name="Leigh N.D."/>
            <person name="Simon A."/>
            <person name="Yun M.H."/>
        </authorList>
    </citation>
    <scope>NUCLEOTIDE SEQUENCE</scope>
    <source>
        <strain evidence="8">20211129_DDA</strain>
        <tissue evidence="8">Liver</tissue>
    </source>
</reference>
<evidence type="ECO:0000313" key="9">
    <source>
        <dbReference type="Proteomes" id="UP001066276"/>
    </source>
</evidence>
<gene>
    <name evidence="8" type="ORF">NDU88_001141</name>
</gene>
<evidence type="ECO:0000256" key="1">
    <source>
        <dbReference type="ARBA" id="ARBA00004141"/>
    </source>
</evidence>
<organism evidence="8 9">
    <name type="scientific">Pleurodeles waltl</name>
    <name type="common">Iberian ribbed newt</name>
    <dbReference type="NCBI Taxonomy" id="8319"/>
    <lineage>
        <taxon>Eukaryota</taxon>
        <taxon>Metazoa</taxon>
        <taxon>Chordata</taxon>
        <taxon>Craniata</taxon>
        <taxon>Vertebrata</taxon>
        <taxon>Euteleostomi</taxon>
        <taxon>Amphibia</taxon>
        <taxon>Batrachia</taxon>
        <taxon>Caudata</taxon>
        <taxon>Salamandroidea</taxon>
        <taxon>Salamandridae</taxon>
        <taxon>Pleurodelinae</taxon>
        <taxon>Pleurodeles</taxon>
    </lineage>
</organism>
<keyword evidence="6" id="KW-0472">Membrane</keyword>
<evidence type="ECO:0000256" key="4">
    <source>
        <dbReference type="ARBA" id="ARBA00022786"/>
    </source>
</evidence>
<protein>
    <submittedName>
        <fullName evidence="8">Uncharacterized protein</fullName>
    </submittedName>
</protein>
<evidence type="ECO:0000256" key="6">
    <source>
        <dbReference type="ARBA" id="ARBA00023136"/>
    </source>
</evidence>
<sequence length="195" mass="20810">MIPPSYPSSPVPPPSLSPQHRPPCLRQPPAPQDCDAADGEGAVRAASAETAAAAAGAAPAPRALQMLRHQGLLKCRCRRLFNDLKEFLLRRAPPTPPLPMNLGECDLSFAANNNTLSQDWGSQAESATLEAEWSSAASAGQHQTSCLHNSTSSEECCKGKTEDRYSLGSSLDSGMRTPLCRICFQGPEQVGLHVY</sequence>
<evidence type="ECO:0000256" key="2">
    <source>
        <dbReference type="ARBA" id="ARBA00022679"/>
    </source>
</evidence>
<keyword evidence="3" id="KW-0812">Transmembrane</keyword>
<dbReference type="GO" id="GO:0004842">
    <property type="term" value="F:ubiquitin-protein transferase activity"/>
    <property type="evidence" value="ECO:0007669"/>
    <property type="project" value="InterPro"/>
</dbReference>
<keyword evidence="2" id="KW-0808">Transferase</keyword>
<feature type="compositionally biased region" description="Pro residues" evidence="7">
    <location>
        <begin position="1"/>
        <end position="16"/>
    </location>
</feature>
<accession>A0AAV7U6E5</accession>
<dbReference type="InterPro" id="IPR046356">
    <property type="entry name" value="MARCHF4/9/11"/>
</dbReference>
<name>A0AAV7U6E5_PLEWA</name>
<dbReference type="EMBL" id="JANPWB010000005">
    <property type="protein sequence ID" value="KAJ1184333.1"/>
    <property type="molecule type" value="Genomic_DNA"/>
</dbReference>
<evidence type="ECO:0000313" key="8">
    <source>
        <dbReference type="EMBL" id="KAJ1184333.1"/>
    </source>
</evidence>
<evidence type="ECO:0000256" key="3">
    <source>
        <dbReference type="ARBA" id="ARBA00022692"/>
    </source>
</evidence>
<comment type="caution">
    <text evidence="8">The sequence shown here is derived from an EMBL/GenBank/DDBJ whole genome shotgun (WGS) entry which is preliminary data.</text>
</comment>
<keyword evidence="5" id="KW-1133">Transmembrane helix</keyword>
<dbReference type="PANTHER" id="PTHR46053">
    <property type="entry name" value="E3 UBIQUITIN-PROTEIN LIGASE MARCH4-LIKE"/>
    <property type="match status" value="1"/>
</dbReference>
<comment type="subcellular location">
    <subcellularLocation>
        <location evidence="1">Membrane</location>
        <topology evidence="1">Multi-pass membrane protein</topology>
    </subcellularLocation>
</comment>
<dbReference type="GO" id="GO:0016020">
    <property type="term" value="C:membrane"/>
    <property type="evidence" value="ECO:0007669"/>
    <property type="project" value="UniProtKB-SubCell"/>
</dbReference>
<dbReference type="PANTHER" id="PTHR46053:SF3">
    <property type="entry name" value="E3 UBIQUITIN-PROTEIN LIGASE MARCHF4"/>
    <property type="match status" value="1"/>
</dbReference>
<keyword evidence="9" id="KW-1185">Reference proteome</keyword>
<keyword evidence="4" id="KW-0833">Ubl conjugation pathway</keyword>
<evidence type="ECO:0000256" key="5">
    <source>
        <dbReference type="ARBA" id="ARBA00022989"/>
    </source>
</evidence>
<feature type="region of interest" description="Disordered" evidence="7">
    <location>
        <begin position="1"/>
        <end position="43"/>
    </location>
</feature>